<evidence type="ECO:0000256" key="1">
    <source>
        <dbReference type="ARBA" id="ARBA00004651"/>
    </source>
</evidence>
<dbReference type="AlphaFoldDB" id="A0A099L671"/>
<dbReference type="PATRIC" id="fig|28229.3.peg.26"/>
<accession>A0A099L671</accession>
<feature type="transmembrane region" description="Helical" evidence="8">
    <location>
        <begin position="74"/>
        <end position="95"/>
    </location>
</feature>
<dbReference type="Gene3D" id="1.20.1560.10">
    <property type="entry name" value="ABC transporter type 1, transmembrane domain"/>
    <property type="match status" value="1"/>
</dbReference>
<dbReference type="PANTHER" id="PTHR24221">
    <property type="entry name" value="ATP-BINDING CASSETTE SUB-FAMILY B"/>
    <property type="match status" value="1"/>
</dbReference>
<dbReference type="Pfam" id="PF00664">
    <property type="entry name" value="ABC_membrane"/>
    <property type="match status" value="1"/>
</dbReference>
<dbReference type="Gene3D" id="3.40.50.300">
    <property type="entry name" value="P-loop containing nucleotide triphosphate hydrolases"/>
    <property type="match status" value="1"/>
</dbReference>
<evidence type="ECO:0000259" key="9">
    <source>
        <dbReference type="PROSITE" id="PS50893"/>
    </source>
</evidence>
<dbReference type="EC" id="3.6.3.44" evidence="11"/>
<evidence type="ECO:0000256" key="3">
    <source>
        <dbReference type="ARBA" id="ARBA00022692"/>
    </source>
</evidence>
<evidence type="ECO:0000313" key="11">
    <source>
        <dbReference type="EMBL" id="KGJ97935.1"/>
    </source>
</evidence>
<comment type="subcellular location">
    <subcellularLocation>
        <location evidence="1">Cell membrane</location>
        <topology evidence="1">Multi-pass membrane protein</topology>
    </subcellularLocation>
</comment>
<sequence>MRPSSYPEQEVSSINWQAFKLILPYLFEYKKRIAFALLCLIFTKVASVYLPFILKDIVDTLDANSADKQNSALVIVPLALVAAYGLVRLSIVVFAEVRDTLFGRVTERAIRRIGLKVFRHLHALDLDFHLNRQTGGLSRDIDRGTSGINFLMRFMVFNIVPTLLEIVMVVTILFVNYGIWFAVITLASIITYIAYSVAVTELRTRYVRAANQADSSSNTRAIDSLLNYETVKYFTNEEYEAQAYDKQLSTWEQAKIKNRLSLFALNGGQAFIIALAMTGMLALAASEVAEGNMTLGDFVLINAFMMQLFMPLNFLGFVYREIKGSLANIENLFGLLAKTPKVQDVPDAAELSLAEHGGNTENQANISFNNIKFSYNKKRPIIKGISFKVNAGEKVAVVGQSGSGKSTLVKLLFRFYDVNSGDININGQDISQVSQHSLRSHIGIVPQDTVLFNDSLFNNVQYGCPTASEEEVLKAIELAHLSEFIASLPEGLETVVGERGLKLSGGEKQRVAIARTILKNPQILVFDEATSSLDSQSEQAILTAINEVAKNRTSLVIAHRLSTIIDSDNIIVMSHGEIVEQGNHQQLLALHGQYSKMWQLQQS</sequence>
<dbReference type="FunFam" id="3.40.50.300:FF:000186">
    <property type="entry name" value="ATP-binding cassette sub-family B member 7, mitochondrial"/>
    <property type="match status" value="1"/>
</dbReference>
<dbReference type="InterPro" id="IPR011527">
    <property type="entry name" value="ABC1_TM_dom"/>
</dbReference>
<reference evidence="11 12" key="1">
    <citation type="submission" date="2014-08" db="EMBL/GenBank/DDBJ databases">
        <title>Genomic and Phenotypic Diversity of Colwellia psychrerythraea strains from Disparate Marine Basins.</title>
        <authorList>
            <person name="Techtmann S.M."/>
            <person name="Stelling S.C."/>
            <person name="Utturkar S.M."/>
            <person name="Alshibli N."/>
            <person name="Harris A."/>
            <person name="Brown S.D."/>
            <person name="Hazen T.C."/>
        </authorList>
    </citation>
    <scope>NUCLEOTIDE SEQUENCE [LARGE SCALE GENOMIC DNA]</scope>
    <source>
        <strain evidence="11 12">GAB14E</strain>
    </source>
</reference>
<dbReference type="InterPro" id="IPR027417">
    <property type="entry name" value="P-loop_NTPase"/>
</dbReference>
<dbReference type="SMART" id="SM00382">
    <property type="entry name" value="AAA"/>
    <property type="match status" value="1"/>
</dbReference>
<dbReference type="InterPro" id="IPR039421">
    <property type="entry name" value="Type_1_exporter"/>
</dbReference>
<dbReference type="InterPro" id="IPR003439">
    <property type="entry name" value="ABC_transporter-like_ATP-bd"/>
</dbReference>
<dbReference type="OrthoDB" id="9782586at2"/>
<evidence type="ECO:0000256" key="2">
    <source>
        <dbReference type="ARBA" id="ARBA00022448"/>
    </source>
</evidence>
<feature type="transmembrane region" description="Helical" evidence="8">
    <location>
        <begin position="33"/>
        <end position="54"/>
    </location>
</feature>
<dbReference type="GO" id="GO:0005524">
    <property type="term" value="F:ATP binding"/>
    <property type="evidence" value="ECO:0007669"/>
    <property type="project" value="UniProtKB-KW"/>
</dbReference>
<dbReference type="GO" id="GO:0016887">
    <property type="term" value="F:ATP hydrolysis activity"/>
    <property type="evidence" value="ECO:0007669"/>
    <property type="project" value="InterPro"/>
</dbReference>
<keyword evidence="4" id="KW-0547">Nucleotide-binding</keyword>
<feature type="domain" description="ABC transmembrane type-1" evidence="10">
    <location>
        <begin position="34"/>
        <end position="324"/>
    </location>
</feature>
<keyword evidence="5" id="KW-0067">ATP-binding</keyword>
<dbReference type="CDD" id="cd18582">
    <property type="entry name" value="ABC_6TM_ATM1_ABCB7"/>
    <property type="match status" value="1"/>
</dbReference>
<feature type="transmembrane region" description="Helical" evidence="8">
    <location>
        <begin position="150"/>
        <end position="173"/>
    </location>
</feature>
<protein>
    <submittedName>
        <fullName evidence="11">Xenobiotic-transporting ATPase</fullName>
        <ecNumber evidence="11">3.6.3.44</ecNumber>
    </submittedName>
</protein>
<dbReference type="EMBL" id="JQEC01000001">
    <property type="protein sequence ID" value="KGJ97935.1"/>
    <property type="molecule type" value="Genomic_DNA"/>
</dbReference>
<dbReference type="Pfam" id="PF00005">
    <property type="entry name" value="ABC_tran"/>
    <property type="match status" value="1"/>
</dbReference>
<gene>
    <name evidence="11" type="ORF">GAB14E_0872</name>
</gene>
<evidence type="ECO:0000313" key="12">
    <source>
        <dbReference type="Proteomes" id="UP000029868"/>
    </source>
</evidence>
<feature type="transmembrane region" description="Helical" evidence="8">
    <location>
        <begin position="179"/>
        <end position="198"/>
    </location>
</feature>
<feature type="transmembrane region" description="Helical" evidence="8">
    <location>
        <begin position="298"/>
        <end position="319"/>
    </location>
</feature>
<dbReference type="PROSITE" id="PS50893">
    <property type="entry name" value="ABC_TRANSPORTER_2"/>
    <property type="match status" value="1"/>
</dbReference>
<dbReference type="InterPro" id="IPR017871">
    <property type="entry name" value="ABC_transporter-like_CS"/>
</dbReference>
<evidence type="ECO:0000256" key="4">
    <source>
        <dbReference type="ARBA" id="ARBA00022741"/>
    </source>
</evidence>
<dbReference type="PANTHER" id="PTHR24221:SF632">
    <property type="entry name" value="ATP-DEPENDENT LIPID A-CORE FLIPPASE"/>
    <property type="match status" value="1"/>
</dbReference>
<dbReference type="SUPFAM" id="SSF90123">
    <property type="entry name" value="ABC transporter transmembrane region"/>
    <property type="match status" value="1"/>
</dbReference>
<evidence type="ECO:0000256" key="7">
    <source>
        <dbReference type="ARBA" id="ARBA00023136"/>
    </source>
</evidence>
<dbReference type="GO" id="GO:0005886">
    <property type="term" value="C:plasma membrane"/>
    <property type="evidence" value="ECO:0007669"/>
    <property type="project" value="UniProtKB-SubCell"/>
</dbReference>
<evidence type="ECO:0000259" key="10">
    <source>
        <dbReference type="PROSITE" id="PS50929"/>
    </source>
</evidence>
<dbReference type="SUPFAM" id="SSF52540">
    <property type="entry name" value="P-loop containing nucleoside triphosphate hydrolases"/>
    <property type="match status" value="1"/>
</dbReference>
<dbReference type="InterPro" id="IPR003593">
    <property type="entry name" value="AAA+_ATPase"/>
</dbReference>
<keyword evidence="11" id="KW-0378">Hydrolase</keyword>
<feature type="transmembrane region" description="Helical" evidence="8">
    <location>
        <begin position="263"/>
        <end position="286"/>
    </location>
</feature>
<feature type="domain" description="ABC transporter" evidence="9">
    <location>
        <begin position="366"/>
        <end position="600"/>
    </location>
</feature>
<dbReference type="Proteomes" id="UP000029868">
    <property type="component" value="Unassembled WGS sequence"/>
</dbReference>
<keyword evidence="7 8" id="KW-0472">Membrane</keyword>
<dbReference type="PROSITE" id="PS00211">
    <property type="entry name" value="ABC_TRANSPORTER_1"/>
    <property type="match status" value="1"/>
</dbReference>
<dbReference type="PROSITE" id="PS50929">
    <property type="entry name" value="ABC_TM1F"/>
    <property type="match status" value="1"/>
</dbReference>
<evidence type="ECO:0000256" key="8">
    <source>
        <dbReference type="SAM" id="Phobius"/>
    </source>
</evidence>
<dbReference type="RefSeq" id="WP_033080200.1">
    <property type="nucleotide sequence ID" value="NZ_JQEC01000001.1"/>
</dbReference>
<keyword evidence="3 8" id="KW-0812">Transmembrane</keyword>
<organism evidence="11 12">
    <name type="scientific">Colwellia psychrerythraea</name>
    <name type="common">Vibrio psychroerythus</name>
    <dbReference type="NCBI Taxonomy" id="28229"/>
    <lineage>
        <taxon>Bacteria</taxon>
        <taxon>Pseudomonadati</taxon>
        <taxon>Pseudomonadota</taxon>
        <taxon>Gammaproteobacteria</taxon>
        <taxon>Alteromonadales</taxon>
        <taxon>Colwelliaceae</taxon>
        <taxon>Colwellia</taxon>
    </lineage>
</organism>
<dbReference type="GO" id="GO:0140359">
    <property type="term" value="F:ABC-type transporter activity"/>
    <property type="evidence" value="ECO:0007669"/>
    <property type="project" value="InterPro"/>
</dbReference>
<comment type="caution">
    <text evidence="11">The sequence shown here is derived from an EMBL/GenBank/DDBJ whole genome shotgun (WGS) entry which is preliminary data.</text>
</comment>
<keyword evidence="2" id="KW-0813">Transport</keyword>
<evidence type="ECO:0000256" key="5">
    <source>
        <dbReference type="ARBA" id="ARBA00022840"/>
    </source>
</evidence>
<evidence type="ECO:0000256" key="6">
    <source>
        <dbReference type="ARBA" id="ARBA00022989"/>
    </source>
</evidence>
<dbReference type="GO" id="GO:0034040">
    <property type="term" value="F:ATPase-coupled lipid transmembrane transporter activity"/>
    <property type="evidence" value="ECO:0007669"/>
    <property type="project" value="TreeGrafter"/>
</dbReference>
<keyword evidence="6 8" id="KW-1133">Transmembrane helix</keyword>
<name>A0A099L671_COLPS</name>
<proteinExistence type="predicted"/>
<dbReference type="InterPro" id="IPR036640">
    <property type="entry name" value="ABC1_TM_sf"/>
</dbReference>